<feature type="compositionally biased region" description="Basic and acidic residues" evidence="1">
    <location>
        <begin position="66"/>
        <end position="84"/>
    </location>
</feature>
<dbReference type="SUPFAM" id="SSF53271">
    <property type="entry name" value="PRTase-like"/>
    <property type="match status" value="1"/>
</dbReference>
<name>A0ABT9KPK2_9ACTN</name>
<protein>
    <recommendedName>
        <fullName evidence="8">Phosphoribosyltransferase</fullName>
    </recommendedName>
</protein>
<feature type="region of interest" description="Disordered" evidence="1">
    <location>
        <begin position="468"/>
        <end position="598"/>
    </location>
</feature>
<dbReference type="InterPro" id="IPR029057">
    <property type="entry name" value="PRTase-like"/>
</dbReference>
<proteinExistence type="predicted"/>
<comment type="caution">
    <text evidence="6">The sequence shown here is derived from an EMBL/GenBank/DDBJ whole genome shotgun (WGS) entry which is preliminary data.</text>
</comment>
<evidence type="ECO:0000313" key="6">
    <source>
        <dbReference type="EMBL" id="MDP9610358.1"/>
    </source>
</evidence>
<evidence type="ECO:0000313" key="7">
    <source>
        <dbReference type="Proteomes" id="UP001234880"/>
    </source>
</evidence>
<feature type="compositionally biased region" description="Gly residues" evidence="1">
    <location>
        <begin position="28"/>
        <end position="40"/>
    </location>
</feature>
<feature type="compositionally biased region" description="Low complexity" evidence="1">
    <location>
        <begin position="502"/>
        <end position="556"/>
    </location>
</feature>
<dbReference type="RefSeq" id="WP_307110571.1">
    <property type="nucleotide sequence ID" value="NZ_JAURUE010000001.1"/>
</dbReference>
<organism evidence="6 7">
    <name type="scientific">Streptomyces demainii</name>
    <dbReference type="NCBI Taxonomy" id="588122"/>
    <lineage>
        <taxon>Bacteria</taxon>
        <taxon>Bacillati</taxon>
        <taxon>Actinomycetota</taxon>
        <taxon>Actinomycetes</taxon>
        <taxon>Kitasatosporales</taxon>
        <taxon>Streptomycetaceae</taxon>
        <taxon>Streptomyces</taxon>
    </lineage>
</organism>
<feature type="region of interest" description="Disordered" evidence="1">
    <location>
        <begin position="28"/>
        <end position="114"/>
    </location>
</feature>
<feature type="region of interest" description="Disordered" evidence="1">
    <location>
        <begin position="332"/>
        <end position="363"/>
    </location>
</feature>
<feature type="compositionally biased region" description="Gly residues" evidence="1">
    <location>
        <begin position="85"/>
        <end position="96"/>
    </location>
</feature>
<sequence length="1194" mass="122110">MTETRRGGVSVGNVWSGQWVADRLGVRLEGGQGGFGGGGDRGGRGDSDGSDRDGWDGDGPGQDGDGVVRGEDADGRGHGGDGRGHGGQVRGGQVRGGEGRGRRRGGQGRESGGAELRELLGLALRRNPKRAHLLVSNVLGKHVPQRPATVYDAGVRLGRRVRELLGDEAAARAVVLGYAETATGLGHSVADGLALAPYLHSTRRPVPGVATVGGFEEEHSHATSHLLLPEDPGLLGSEGPLVLVDDEFSTGRTILNTIAALHRRFPRDHYVVVALVDMRSPEDRAHLDAFAADLGARVDLVAAAAGSVHLPEDVLERGARLVAAHEAAAAGAGGADAGDVGGGDAAEADGGGTTGPTAASAGASPVASAGVSAASSAGASAASSAGVSPASSAGASPVPPAASAASAGAASSAGAVSGAGSAVARVDLGWPEGLPDGGRHGFTPAHRARLEAVLPAMAARIADALAKAPDHPAPPAGATPQLRGDAPAGATGGHEPCPAALADGTPAVPGGPTAPDGTAAPAEADAPPATAATATAATATAARETAARQTAGARAGETGGRAAGPAAVPSRPAAPGQSDDSGTPAGQGGGAHAASPVRPLPSCPYRRVLVLGFEELMYAPLRIAQALDEVLDGVEVRYSTTTRSPVLAVDDPGYAIRTRLTFPAHDEPADGPGPRYAYNVAPGADPGRRFDAVVAVVDSVADTPALHAPDGLLAALGAQTDRLLLAVVPSYRPQDRRAAAVAPATPATPTTPAAQGTLLAPAATPAASLTPATPATPRTSRTAPERQAQPMHRPPHEPSHEPSHGPLRGPEFSSYAPDEVGWLLQDFSHVTLEAPTEEREEAIQSGGAHYAESLPVEYQPSERYQELYRAALDASAARIARAVGAVTETVLAERSPRPVLVSLARAGTPVGVLMRRWARHAHGLDLPHYAVSIVRGRGIDTAALRWLADHHDPSDVVFVDGWTGKGAITRELSDALAPYPDFDPRIAVLADPGRCVDTYGTRDDFLVPSACLNSTVSGLISRTVLRADLVGPNDFHGAKYYRELAGSDVSGDFLDTVSARFAEVAEEAVADAKRLAATDRTPTWEGWAAVERISREYGIHDVNLVKPGVGETTRVLLRRVPWKILAQRGAGPDLDHVRLLAEQRGVPVEETEGLPYTCVGLIHPRYTRGATGADGKAVGKANRTDRDERTVATG</sequence>
<dbReference type="Pfam" id="PF12500">
    <property type="entry name" value="TRSP"/>
    <property type="match status" value="1"/>
</dbReference>
<dbReference type="Pfam" id="PF15609">
    <property type="entry name" value="PRTase_2"/>
    <property type="match status" value="1"/>
</dbReference>
<keyword evidence="7" id="KW-1185">Reference proteome</keyword>
<evidence type="ECO:0000256" key="1">
    <source>
        <dbReference type="SAM" id="MobiDB-lite"/>
    </source>
</evidence>
<feature type="compositionally biased region" description="Basic and acidic residues" evidence="1">
    <location>
        <begin position="1182"/>
        <end position="1194"/>
    </location>
</feature>
<feature type="compositionally biased region" description="Gly residues" evidence="1">
    <location>
        <begin position="332"/>
        <end position="354"/>
    </location>
</feature>
<dbReference type="Pfam" id="PF15608">
    <property type="entry name" value="PELOTA_1"/>
    <property type="match status" value="1"/>
</dbReference>
<feature type="domain" description="Cysteine protease StiP N-terminal" evidence="2">
    <location>
        <begin position="813"/>
        <end position="1057"/>
    </location>
</feature>
<feature type="region of interest" description="Disordered" evidence="1">
    <location>
        <begin position="1170"/>
        <end position="1194"/>
    </location>
</feature>
<evidence type="ECO:0000259" key="5">
    <source>
        <dbReference type="Pfam" id="PF15609"/>
    </source>
</evidence>
<feature type="compositionally biased region" description="Basic and acidic residues" evidence="1">
    <location>
        <begin position="794"/>
        <end position="803"/>
    </location>
</feature>
<dbReference type="Pfam" id="PF11202">
    <property type="entry name" value="StiP"/>
    <property type="match status" value="1"/>
</dbReference>
<gene>
    <name evidence="6" type="ORF">JOF35_002635</name>
</gene>
<dbReference type="Gene3D" id="3.40.50.2020">
    <property type="match status" value="1"/>
</dbReference>
<dbReference type="InterPro" id="IPR028157">
    <property type="entry name" value="PELOTA_dom"/>
</dbReference>
<dbReference type="InterPro" id="IPR041688">
    <property type="entry name" value="PRTase_2"/>
</dbReference>
<feature type="domain" description="Orotate phosphoribosyltransferase-like" evidence="5">
    <location>
        <begin position="119"/>
        <end position="306"/>
    </location>
</feature>
<dbReference type="EMBL" id="JAURUE010000001">
    <property type="protein sequence ID" value="MDP9610358.1"/>
    <property type="molecule type" value="Genomic_DNA"/>
</dbReference>
<reference evidence="6 7" key="1">
    <citation type="submission" date="2023-07" db="EMBL/GenBank/DDBJ databases">
        <title>Sequencing the genomes of 1000 actinobacteria strains.</title>
        <authorList>
            <person name="Klenk H.-P."/>
        </authorList>
    </citation>
    <scope>NUCLEOTIDE SEQUENCE [LARGE SCALE GENOMIC DNA]</scope>
    <source>
        <strain evidence="6 7">DSM 41600</strain>
    </source>
</reference>
<evidence type="ECO:0008006" key="8">
    <source>
        <dbReference type="Google" id="ProtNLM"/>
    </source>
</evidence>
<feature type="domain" description="TRSP" evidence="3">
    <location>
        <begin position="605"/>
        <end position="715"/>
    </location>
</feature>
<feature type="region of interest" description="Disordered" evidence="1">
    <location>
        <begin position="382"/>
        <end position="404"/>
    </location>
</feature>
<feature type="compositionally biased region" description="Basic and acidic residues" evidence="1">
    <location>
        <begin position="41"/>
        <end position="55"/>
    </location>
</feature>
<feature type="compositionally biased region" description="Low complexity" evidence="1">
    <location>
        <begin position="765"/>
        <end position="782"/>
    </location>
</feature>
<evidence type="ECO:0000259" key="2">
    <source>
        <dbReference type="Pfam" id="PF11202"/>
    </source>
</evidence>
<feature type="region of interest" description="Disordered" evidence="1">
    <location>
        <begin position="765"/>
        <end position="814"/>
    </location>
</feature>
<evidence type="ECO:0000259" key="4">
    <source>
        <dbReference type="Pfam" id="PF15608"/>
    </source>
</evidence>
<evidence type="ECO:0000259" key="3">
    <source>
        <dbReference type="Pfam" id="PF12500"/>
    </source>
</evidence>
<accession>A0ABT9KPK2</accession>
<dbReference type="Proteomes" id="UP001234880">
    <property type="component" value="Unassembled WGS sequence"/>
</dbReference>
<dbReference type="InterPro" id="IPR011215">
    <property type="entry name" value="StiP_N"/>
</dbReference>
<feature type="domain" description="PELOTA RNA-binding" evidence="4">
    <location>
        <begin position="1084"/>
        <end position="1163"/>
    </location>
</feature>
<dbReference type="InterPro" id="IPR022537">
    <property type="entry name" value="TRSP_dom"/>
</dbReference>